<evidence type="ECO:0000313" key="3">
    <source>
        <dbReference type="Proteomes" id="UP000198538"/>
    </source>
</evidence>
<proteinExistence type="predicted"/>
<name>A0A1G5JHB3_9BACL</name>
<dbReference type="EMBL" id="FMVM01000011">
    <property type="protein sequence ID" value="SCY87300.1"/>
    <property type="molecule type" value="Genomic_DNA"/>
</dbReference>
<evidence type="ECO:0000313" key="2">
    <source>
        <dbReference type="EMBL" id="SCY87300.1"/>
    </source>
</evidence>
<sequence>MIEKEEIMERLLIAVPSYTNRYERYIQANYELGEERLIYVDISDFVKHVIECYQRKNTDEFDALFEVIEELHTNGDSFVKEFATVGILESLQNQLLDENIEYIEFEKCLRPESKRWWNHVIDYWNGKTPYIGGPIKEQS</sequence>
<dbReference type="Pfam" id="PF24722">
    <property type="entry name" value="DUF7674"/>
    <property type="match status" value="1"/>
</dbReference>
<dbReference type="InterPro" id="IPR056091">
    <property type="entry name" value="DUF7674"/>
</dbReference>
<dbReference type="RefSeq" id="WP_090921826.1">
    <property type="nucleotide sequence ID" value="NZ_FMVM01000011.1"/>
</dbReference>
<dbReference type="Proteomes" id="UP000198538">
    <property type="component" value="Unassembled WGS sequence"/>
</dbReference>
<organism evidence="2 3">
    <name type="scientific">Paenibacillus polysaccharolyticus</name>
    <dbReference type="NCBI Taxonomy" id="582692"/>
    <lineage>
        <taxon>Bacteria</taxon>
        <taxon>Bacillati</taxon>
        <taxon>Bacillota</taxon>
        <taxon>Bacilli</taxon>
        <taxon>Bacillales</taxon>
        <taxon>Paenibacillaceae</taxon>
        <taxon>Paenibacillus</taxon>
    </lineage>
</organism>
<protein>
    <recommendedName>
        <fullName evidence="1">DUF7674 domain-containing protein</fullName>
    </recommendedName>
</protein>
<reference evidence="3" key="1">
    <citation type="submission" date="2016-10" db="EMBL/GenBank/DDBJ databases">
        <authorList>
            <person name="Varghese N."/>
            <person name="Submissions S."/>
        </authorList>
    </citation>
    <scope>NUCLEOTIDE SEQUENCE [LARGE SCALE GENOMIC DNA]</scope>
    <source>
        <strain evidence="3">BL9</strain>
    </source>
</reference>
<accession>A0A1G5JHB3</accession>
<keyword evidence="3" id="KW-1185">Reference proteome</keyword>
<feature type="domain" description="DUF7674" evidence="1">
    <location>
        <begin position="8"/>
        <end position="125"/>
    </location>
</feature>
<dbReference type="AlphaFoldDB" id="A0A1G5JHB3"/>
<evidence type="ECO:0000259" key="1">
    <source>
        <dbReference type="Pfam" id="PF24722"/>
    </source>
</evidence>
<dbReference type="STRING" id="582692.SAMN05720606_11123"/>
<gene>
    <name evidence="2" type="ORF">SAMN05720606_11123</name>
</gene>